<sequence>MLRGTNRLRPLAVLPCLLALLPALPAAPAEAAGAALCDTYCDARDPQYATGDRVPVSAAVHSRTIRLHLSDNDVMGWASIDDGAAGDEVWLDRSFDGGASWASGSKLGDTRTPSGRSGWRSQMYNVDDWNNAGVGALRACGKAGDRPEIACTGWARVDRNAWSPSTAAATALMMRYDRDTGMFPGWWTAATSLTSLIDNIRVSGMPSYRYAISRTYEKNIGSHGGNFTNEYLDDTGWWGLAWVAAYDATGESRYLDTARADADHMHAYWTSQCGGGVQWAEDKAYKNAITNELYLHLNAALHNRIPGDTGYLRRAKDEWSWFRGSGMINGSRLINDGLGDSCANNGQVTWTYNQGVVLGGLTELYRATGDGALLDEARALADASASSGYLNPGGTLHEPYEPDSDCTTDGDSFKGAYARGLGILNAQLDGHPYSAYLHRQADTARAKDRNALDQYGPHWAGPLSATGNGCQHSALDLLNAASRA</sequence>
<feature type="signal peptide" evidence="1">
    <location>
        <begin position="1"/>
        <end position="31"/>
    </location>
</feature>
<dbReference type="GO" id="GO:0016787">
    <property type="term" value="F:hydrolase activity"/>
    <property type="evidence" value="ECO:0007669"/>
    <property type="project" value="UniProtKB-KW"/>
</dbReference>
<dbReference type="InterPro" id="IPR053169">
    <property type="entry name" value="MUG_Protein"/>
</dbReference>
<gene>
    <name evidence="2" type="ORF">ACFP1B_23240</name>
</gene>
<evidence type="ECO:0000256" key="1">
    <source>
        <dbReference type="SAM" id="SignalP"/>
    </source>
</evidence>
<dbReference type="EMBL" id="JBHSPU010000020">
    <property type="protein sequence ID" value="MFC5916316.1"/>
    <property type="molecule type" value="Genomic_DNA"/>
</dbReference>
<keyword evidence="1" id="KW-0732">Signal</keyword>
<feature type="chain" id="PRO_5045771403" evidence="1">
    <location>
        <begin position="32"/>
        <end position="484"/>
    </location>
</feature>
<keyword evidence="3" id="KW-1185">Reference proteome</keyword>
<keyword evidence="2" id="KW-0378">Hydrolase</keyword>
<dbReference type="PANTHER" id="PTHR47791:SF3">
    <property type="entry name" value="MEIOTICALLY UP-REGULATED GENE 191 PROTEIN"/>
    <property type="match status" value="1"/>
</dbReference>
<evidence type="ECO:0000313" key="2">
    <source>
        <dbReference type="EMBL" id="MFC5916316.1"/>
    </source>
</evidence>
<dbReference type="InterPro" id="IPR005198">
    <property type="entry name" value="Glyco_hydro_76"/>
</dbReference>
<organism evidence="2 3">
    <name type="scientific">Streptomyces pulveraceus</name>
    <dbReference type="NCBI Taxonomy" id="68258"/>
    <lineage>
        <taxon>Bacteria</taxon>
        <taxon>Bacillati</taxon>
        <taxon>Actinomycetota</taxon>
        <taxon>Actinomycetes</taxon>
        <taxon>Kitasatosporales</taxon>
        <taxon>Streptomycetaceae</taxon>
        <taxon>Streptomyces</taxon>
    </lineage>
</organism>
<dbReference type="SUPFAM" id="SSF48208">
    <property type="entry name" value="Six-hairpin glycosidases"/>
    <property type="match status" value="1"/>
</dbReference>
<comment type="caution">
    <text evidence="2">The sequence shown here is derived from an EMBL/GenBank/DDBJ whole genome shotgun (WGS) entry which is preliminary data.</text>
</comment>
<proteinExistence type="predicted"/>
<dbReference type="Proteomes" id="UP001596200">
    <property type="component" value="Unassembled WGS sequence"/>
</dbReference>
<dbReference type="InterPro" id="IPR008928">
    <property type="entry name" value="6-hairpin_glycosidase_sf"/>
</dbReference>
<dbReference type="PANTHER" id="PTHR47791">
    <property type="entry name" value="MEIOTICALLY UP-REGULATED GENE 191 PROTEIN"/>
    <property type="match status" value="1"/>
</dbReference>
<evidence type="ECO:0000313" key="3">
    <source>
        <dbReference type="Proteomes" id="UP001596200"/>
    </source>
</evidence>
<dbReference type="RefSeq" id="WP_344506946.1">
    <property type="nucleotide sequence ID" value="NZ_BAAATU010000001.1"/>
</dbReference>
<protein>
    <submittedName>
        <fullName evidence="2">Glycoside hydrolase family 76 protein</fullName>
    </submittedName>
</protein>
<dbReference type="Pfam" id="PF03663">
    <property type="entry name" value="Glyco_hydro_76"/>
    <property type="match status" value="1"/>
</dbReference>
<name>A0ABW1GR82_9ACTN</name>
<reference evidence="3" key="1">
    <citation type="journal article" date="2019" name="Int. J. Syst. Evol. Microbiol.">
        <title>The Global Catalogue of Microorganisms (GCM) 10K type strain sequencing project: providing services to taxonomists for standard genome sequencing and annotation.</title>
        <authorList>
            <consortium name="The Broad Institute Genomics Platform"/>
            <consortium name="The Broad Institute Genome Sequencing Center for Infectious Disease"/>
            <person name="Wu L."/>
            <person name="Ma J."/>
        </authorList>
    </citation>
    <scope>NUCLEOTIDE SEQUENCE [LARGE SCALE GENOMIC DNA]</scope>
    <source>
        <strain evidence="3">JCM 4147</strain>
    </source>
</reference>
<dbReference type="Gene3D" id="1.50.10.20">
    <property type="match status" value="1"/>
</dbReference>
<accession>A0ABW1GR82</accession>